<keyword evidence="2" id="KW-0238">DNA-binding</keyword>
<dbReference type="GO" id="GO:0003700">
    <property type="term" value="F:DNA-binding transcription factor activity"/>
    <property type="evidence" value="ECO:0007669"/>
    <property type="project" value="TreeGrafter"/>
</dbReference>
<organism evidence="5 6">
    <name type="scientific">Thiothrix lacustris</name>
    <dbReference type="NCBI Taxonomy" id="525917"/>
    <lineage>
        <taxon>Bacteria</taxon>
        <taxon>Pseudomonadati</taxon>
        <taxon>Pseudomonadota</taxon>
        <taxon>Gammaproteobacteria</taxon>
        <taxon>Thiotrichales</taxon>
        <taxon>Thiotrichaceae</taxon>
        <taxon>Thiothrix</taxon>
    </lineage>
</organism>
<proteinExistence type="predicted"/>
<dbReference type="Proteomes" id="UP000192491">
    <property type="component" value="Unassembled WGS sequence"/>
</dbReference>
<dbReference type="InterPro" id="IPR001387">
    <property type="entry name" value="Cro/C1-type_HTH"/>
</dbReference>
<keyword evidence="1" id="KW-0805">Transcription regulation</keyword>
<dbReference type="Gene3D" id="1.10.260.40">
    <property type="entry name" value="lambda repressor-like DNA-binding domains"/>
    <property type="match status" value="1"/>
</dbReference>
<feature type="domain" description="HTH cro/C1-type" evidence="4">
    <location>
        <begin position="14"/>
        <end position="68"/>
    </location>
</feature>
<keyword evidence="3" id="KW-0804">Transcription</keyword>
<accession>A0A1Y1QCA1</accession>
<dbReference type="PANTHER" id="PTHR46797">
    <property type="entry name" value="HTH-TYPE TRANSCRIPTIONAL REGULATOR"/>
    <property type="match status" value="1"/>
</dbReference>
<dbReference type="Pfam" id="PF01381">
    <property type="entry name" value="HTH_3"/>
    <property type="match status" value="1"/>
</dbReference>
<evidence type="ECO:0000256" key="3">
    <source>
        <dbReference type="ARBA" id="ARBA00023163"/>
    </source>
</evidence>
<comment type="caution">
    <text evidence="5">The sequence shown here is derived from an EMBL/GenBank/DDBJ whole genome shotgun (WGS) entry which is preliminary data.</text>
</comment>
<reference evidence="5 6" key="1">
    <citation type="submission" date="2017-01" db="EMBL/GenBank/DDBJ databases">
        <title>Novel large sulfur bacteria in the metagenomes of groundwater-fed chemosynthetic microbial mats in the Lake Huron basin.</title>
        <authorList>
            <person name="Sharrar A.M."/>
            <person name="Flood B.E."/>
            <person name="Bailey J.V."/>
            <person name="Jones D.S."/>
            <person name="Biddanda B."/>
            <person name="Ruberg S.A."/>
            <person name="Marcus D.N."/>
            <person name="Dick G.J."/>
        </authorList>
    </citation>
    <scope>NUCLEOTIDE SEQUENCE [LARGE SCALE GENOMIC DNA]</scope>
    <source>
        <strain evidence="5">A8</strain>
    </source>
</reference>
<dbReference type="SMART" id="SM00530">
    <property type="entry name" value="HTH_XRE"/>
    <property type="match status" value="1"/>
</dbReference>
<dbReference type="GO" id="GO:0003677">
    <property type="term" value="F:DNA binding"/>
    <property type="evidence" value="ECO:0007669"/>
    <property type="project" value="UniProtKB-KW"/>
</dbReference>
<evidence type="ECO:0000313" key="6">
    <source>
        <dbReference type="Proteomes" id="UP000192491"/>
    </source>
</evidence>
<dbReference type="AlphaFoldDB" id="A0A1Y1QCA1"/>
<sequence length="77" mass="8828">MNEENTLLLFGKHIKSIRLQQNISQERLASLSELDRTYISGIERGKRNISLLNIVRLAYSLQITPAELLSFSLEENP</sequence>
<evidence type="ECO:0000313" key="5">
    <source>
        <dbReference type="EMBL" id="OQX02219.1"/>
    </source>
</evidence>
<gene>
    <name evidence="5" type="ORF">BWK73_43445</name>
</gene>
<dbReference type="EMBL" id="MTEJ01000508">
    <property type="protein sequence ID" value="OQX02219.1"/>
    <property type="molecule type" value="Genomic_DNA"/>
</dbReference>
<dbReference type="InterPro" id="IPR050807">
    <property type="entry name" value="TransReg_Diox_bact_type"/>
</dbReference>
<dbReference type="PANTHER" id="PTHR46797:SF23">
    <property type="entry name" value="HTH-TYPE TRANSCRIPTIONAL REGULATOR SUTR"/>
    <property type="match status" value="1"/>
</dbReference>
<name>A0A1Y1QCA1_9GAMM</name>
<dbReference type="PROSITE" id="PS50943">
    <property type="entry name" value="HTH_CROC1"/>
    <property type="match status" value="1"/>
</dbReference>
<dbReference type="GO" id="GO:0005829">
    <property type="term" value="C:cytosol"/>
    <property type="evidence" value="ECO:0007669"/>
    <property type="project" value="TreeGrafter"/>
</dbReference>
<dbReference type="CDD" id="cd00093">
    <property type="entry name" value="HTH_XRE"/>
    <property type="match status" value="1"/>
</dbReference>
<evidence type="ECO:0000256" key="1">
    <source>
        <dbReference type="ARBA" id="ARBA00023015"/>
    </source>
</evidence>
<protein>
    <submittedName>
        <fullName evidence="5">Transcriptional regulator</fullName>
    </submittedName>
</protein>
<evidence type="ECO:0000256" key="2">
    <source>
        <dbReference type="ARBA" id="ARBA00023125"/>
    </source>
</evidence>
<dbReference type="InterPro" id="IPR010982">
    <property type="entry name" value="Lambda_DNA-bd_dom_sf"/>
</dbReference>
<dbReference type="SUPFAM" id="SSF47413">
    <property type="entry name" value="lambda repressor-like DNA-binding domains"/>
    <property type="match status" value="1"/>
</dbReference>
<evidence type="ECO:0000259" key="4">
    <source>
        <dbReference type="PROSITE" id="PS50943"/>
    </source>
</evidence>